<dbReference type="EMBL" id="CH963850">
    <property type="protein sequence ID" value="EDW74676.1"/>
    <property type="molecule type" value="Genomic_DNA"/>
</dbReference>
<keyword evidence="2 10" id="KW-0812">Transmembrane</keyword>
<dbReference type="InterPro" id="IPR036116">
    <property type="entry name" value="FN3_sf"/>
</dbReference>
<dbReference type="GO" id="GO:0005886">
    <property type="term" value="C:plasma membrane"/>
    <property type="evidence" value="ECO:0007669"/>
    <property type="project" value="EnsemblMetazoa"/>
</dbReference>
<dbReference type="Gene3D" id="2.60.40.10">
    <property type="entry name" value="Immunoglobulins"/>
    <property type="match status" value="1"/>
</dbReference>
<keyword evidence="3" id="KW-0732">Signal</keyword>
<dbReference type="CDD" id="cd00047">
    <property type="entry name" value="PTPc"/>
    <property type="match status" value="1"/>
</dbReference>
<feature type="domain" description="Tyrosine specific protein phosphatases" evidence="12">
    <location>
        <begin position="1274"/>
        <end position="1348"/>
    </location>
</feature>
<evidence type="ECO:0000259" key="12">
    <source>
        <dbReference type="PROSITE" id="PS50056"/>
    </source>
</evidence>
<dbReference type="GO" id="GO:0035075">
    <property type="term" value="P:response to ecdysone"/>
    <property type="evidence" value="ECO:0007669"/>
    <property type="project" value="EnsemblMetazoa"/>
</dbReference>
<feature type="region of interest" description="Disordered" evidence="9">
    <location>
        <begin position="1394"/>
        <end position="1452"/>
    </location>
</feature>
<evidence type="ECO:0000256" key="8">
    <source>
        <dbReference type="ARBA" id="ARBA00023180"/>
    </source>
</evidence>
<feature type="region of interest" description="Disordered" evidence="9">
    <location>
        <begin position="274"/>
        <end position="312"/>
    </location>
</feature>
<dbReference type="InterPro" id="IPR050713">
    <property type="entry name" value="RTP_Phos/Ushers"/>
</dbReference>
<dbReference type="InParanoid" id="B4MRD7"/>
<dbReference type="OMA" id="GNTIKCH"/>
<dbReference type="GO" id="GO:0005001">
    <property type="term" value="F:transmembrane receptor protein tyrosine phosphatase activity"/>
    <property type="evidence" value="ECO:0007669"/>
    <property type="project" value="EnsemblMetazoa"/>
</dbReference>
<dbReference type="FunFam" id="3.90.190.10:FF:000101">
    <property type="entry name" value="phosphatidylinositol phosphatase PTPRQ"/>
    <property type="match status" value="1"/>
</dbReference>
<dbReference type="PRINTS" id="PR00700">
    <property type="entry name" value="PRTYPHPHTASE"/>
</dbReference>
<dbReference type="GO" id="GO:0035096">
    <property type="term" value="P:larval midgut cell programmed cell death"/>
    <property type="evidence" value="ECO:0007669"/>
    <property type="project" value="EnsemblMetazoa"/>
</dbReference>
<evidence type="ECO:0000256" key="3">
    <source>
        <dbReference type="ARBA" id="ARBA00022729"/>
    </source>
</evidence>
<dbReference type="InterPro" id="IPR000387">
    <property type="entry name" value="Tyr_Pase_dom"/>
</dbReference>
<name>B4MRD7_DROWI</name>
<dbReference type="eggNOG" id="KOG0791">
    <property type="taxonomic scope" value="Eukaryota"/>
</dbReference>
<keyword evidence="7 10" id="KW-0472">Membrane</keyword>
<dbReference type="PROSITE" id="PS50055">
    <property type="entry name" value="TYR_PHOSPHATASE_PTP"/>
    <property type="match status" value="1"/>
</dbReference>
<dbReference type="PROSITE" id="PS00383">
    <property type="entry name" value="TYR_PHOSPHATASE_1"/>
    <property type="match status" value="1"/>
</dbReference>
<dbReference type="FunCoup" id="B4MRD7">
    <property type="interactions" value="42"/>
</dbReference>
<evidence type="ECO:0000313" key="14">
    <source>
        <dbReference type="EMBL" id="EDW74676.1"/>
    </source>
</evidence>
<evidence type="ECO:0000256" key="4">
    <source>
        <dbReference type="ARBA" id="ARBA00022801"/>
    </source>
</evidence>
<dbReference type="InterPro" id="IPR013783">
    <property type="entry name" value="Ig-like_fold"/>
</dbReference>
<evidence type="ECO:0000259" key="13">
    <source>
        <dbReference type="PROSITE" id="PS50853"/>
    </source>
</evidence>
<dbReference type="PhylomeDB" id="B4MRD7"/>
<dbReference type="PANTHER" id="PTHR46957:SF3">
    <property type="entry name" value="CYTOKINE RECEPTOR"/>
    <property type="match status" value="1"/>
</dbReference>
<dbReference type="Proteomes" id="UP000007798">
    <property type="component" value="Unassembled WGS sequence"/>
</dbReference>
<comment type="subcellular location">
    <subcellularLocation>
        <location evidence="1">Membrane</location>
        <topology evidence="1">Single-pass membrane protein</topology>
    </subcellularLocation>
</comment>
<dbReference type="OrthoDB" id="5854685at2759"/>
<protein>
    <submittedName>
        <fullName evidence="14">Uncharacterized protein</fullName>
        <ecNumber evidence="14">3.1.3.48</ecNumber>
    </submittedName>
</protein>
<feature type="domain" description="Fibronectin type-III" evidence="13">
    <location>
        <begin position="657"/>
        <end position="760"/>
    </location>
</feature>
<evidence type="ECO:0000256" key="7">
    <source>
        <dbReference type="ARBA" id="ARBA00023136"/>
    </source>
</evidence>
<dbReference type="Pfam" id="PF00102">
    <property type="entry name" value="Y_phosphatase"/>
    <property type="match status" value="1"/>
</dbReference>
<feature type="domain" description="Fibronectin type-III" evidence="13">
    <location>
        <begin position="358"/>
        <end position="456"/>
    </location>
</feature>
<keyword evidence="4 14" id="KW-0378">Hydrolase</keyword>
<dbReference type="InterPro" id="IPR003961">
    <property type="entry name" value="FN3_dom"/>
</dbReference>
<reference evidence="14 15" key="1">
    <citation type="journal article" date="2007" name="Nature">
        <title>Evolution of genes and genomes on the Drosophila phylogeny.</title>
        <authorList>
            <consortium name="Drosophila 12 Genomes Consortium"/>
            <person name="Clark A.G."/>
            <person name="Eisen M.B."/>
            <person name="Smith D.R."/>
            <person name="Bergman C.M."/>
            <person name="Oliver B."/>
            <person name="Markow T.A."/>
            <person name="Kaufman T.C."/>
            <person name="Kellis M."/>
            <person name="Gelbart W."/>
            <person name="Iyer V.N."/>
            <person name="Pollard D.A."/>
            <person name="Sackton T.B."/>
            <person name="Larracuente A.M."/>
            <person name="Singh N.D."/>
            <person name="Abad J.P."/>
            <person name="Abt D.N."/>
            <person name="Adryan B."/>
            <person name="Aguade M."/>
            <person name="Akashi H."/>
            <person name="Anderson W.W."/>
            <person name="Aquadro C.F."/>
            <person name="Ardell D.H."/>
            <person name="Arguello R."/>
            <person name="Artieri C.G."/>
            <person name="Barbash D.A."/>
            <person name="Barker D."/>
            <person name="Barsanti P."/>
            <person name="Batterham P."/>
            <person name="Batzoglou S."/>
            <person name="Begun D."/>
            <person name="Bhutkar A."/>
            <person name="Blanco E."/>
            <person name="Bosak S.A."/>
            <person name="Bradley R.K."/>
            <person name="Brand A.D."/>
            <person name="Brent M.R."/>
            <person name="Brooks A.N."/>
            <person name="Brown R.H."/>
            <person name="Butlin R.K."/>
            <person name="Caggese C."/>
            <person name="Calvi B.R."/>
            <person name="Bernardo de Carvalho A."/>
            <person name="Caspi A."/>
            <person name="Castrezana S."/>
            <person name="Celniker S.E."/>
            <person name="Chang J.L."/>
            <person name="Chapple C."/>
            <person name="Chatterji S."/>
            <person name="Chinwalla A."/>
            <person name="Civetta A."/>
            <person name="Clifton S.W."/>
            <person name="Comeron J.M."/>
            <person name="Costello J.C."/>
            <person name="Coyne J.A."/>
            <person name="Daub J."/>
            <person name="David R.G."/>
            <person name="Delcher A.L."/>
            <person name="Delehaunty K."/>
            <person name="Do C.B."/>
            <person name="Ebling H."/>
            <person name="Edwards K."/>
            <person name="Eickbush T."/>
            <person name="Evans J.D."/>
            <person name="Filipski A."/>
            <person name="Findeiss S."/>
            <person name="Freyhult E."/>
            <person name="Fulton L."/>
            <person name="Fulton R."/>
            <person name="Garcia A.C."/>
            <person name="Gardiner A."/>
            <person name="Garfield D.A."/>
            <person name="Garvin B.E."/>
            <person name="Gibson G."/>
            <person name="Gilbert D."/>
            <person name="Gnerre S."/>
            <person name="Godfrey J."/>
            <person name="Good R."/>
            <person name="Gotea V."/>
            <person name="Gravely B."/>
            <person name="Greenberg A.J."/>
            <person name="Griffiths-Jones S."/>
            <person name="Gross S."/>
            <person name="Guigo R."/>
            <person name="Gustafson E.A."/>
            <person name="Haerty W."/>
            <person name="Hahn M.W."/>
            <person name="Halligan D.L."/>
            <person name="Halpern A.L."/>
            <person name="Halter G.M."/>
            <person name="Han M.V."/>
            <person name="Heger A."/>
            <person name="Hillier L."/>
            <person name="Hinrichs A.S."/>
            <person name="Holmes I."/>
            <person name="Hoskins R.A."/>
            <person name="Hubisz M.J."/>
            <person name="Hultmark D."/>
            <person name="Huntley M.A."/>
            <person name="Jaffe D.B."/>
            <person name="Jagadeeshan S."/>
            <person name="Jeck W.R."/>
            <person name="Johnson J."/>
            <person name="Jones C.D."/>
            <person name="Jordan W.C."/>
            <person name="Karpen G.H."/>
            <person name="Kataoka E."/>
            <person name="Keightley P.D."/>
            <person name="Kheradpour P."/>
            <person name="Kirkness E.F."/>
            <person name="Koerich L.B."/>
            <person name="Kristiansen K."/>
            <person name="Kudrna D."/>
            <person name="Kulathinal R.J."/>
            <person name="Kumar S."/>
            <person name="Kwok R."/>
            <person name="Lander E."/>
            <person name="Langley C.H."/>
            <person name="Lapoint R."/>
            <person name="Lazzaro B.P."/>
            <person name="Lee S.J."/>
            <person name="Levesque L."/>
            <person name="Li R."/>
            <person name="Lin C.F."/>
            <person name="Lin M.F."/>
            <person name="Lindblad-Toh K."/>
            <person name="Llopart A."/>
            <person name="Long M."/>
            <person name="Low L."/>
            <person name="Lozovsky E."/>
            <person name="Lu J."/>
            <person name="Luo M."/>
            <person name="Machado C.A."/>
            <person name="Makalowski W."/>
            <person name="Marzo M."/>
            <person name="Matsuda M."/>
            <person name="Matzkin L."/>
            <person name="McAllister B."/>
            <person name="McBride C.S."/>
            <person name="McKernan B."/>
            <person name="McKernan K."/>
            <person name="Mendez-Lago M."/>
            <person name="Minx P."/>
            <person name="Mollenhauer M.U."/>
            <person name="Montooth K."/>
            <person name="Mount S.M."/>
            <person name="Mu X."/>
            <person name="Myers E."/>
            <person name="Negre B."/>
            <person name="Newfeld S."/>
            <person name="Nielsen R."/>
            <person name="Noor M.A."/>
            <person name="O'Grady P."/>
            <person name="Pachter L."/>
            <person name="Papaceit M."/>
            <person name="Parisi M.J."/>
            <person name="Parisi M."/>
            <person name="Parts L."/>
            <person name="Pedersen J.S."/>
            <person name="Pesole G."/>
            <person name="Phillippy A.M."/>
            <person name="Ponting C.P."/>
            <person name="Pop M."/>
            <person name="Porcelli D."/>
            <person name="Powell J.R."/>
            <person name="Prohaska S."/>
            <person name="Pruitt K."/>
            <person name="Puig M."/>
            <person name="Quesneville H."/>
            <person name="Ram K.R."/>
            <person name="Rand D."/>
            <person name="Rasmussen M.D."/>
            <person name="Reed L.K."/>
            <person name="Reenan R."/>
            <person name="Reily A."/>
            <person name="Remington K.A."/>
            <person name="Rieger T.T."/>
            <person name="Ritchie M.G."/>
            <person name="Robin C."/>
            <person name="Rogers Y.H."/>
            <person name="Rohde C."/>
            <person name="Rozas J."/>
            <person name="Rubenfield M.J."/>
            <person name="Ruiz A."/>
            <person name="Russo S."/>
            <person name="Salzberg S.L."/>
            <person name="Sanchez-Gracia A."/>
            <person name="Saranga D.J."/>
            <person name="Sato H."/>
            <person name="Schaeffer S.W."/>
            <person name="Schatz M.C."/>
            <person name="Schlenke T."/>
            <person name="Schwartz R."/>
            <person name="Segarra C."/>
            <person name="Singh R.S."/>
            <person name="Sirot L."/>
            <person name="Sirota M."/>
            <person name="Sisneros N.B."/>
            <person name="Smith C.D."/>
            <person name="Smith T.F."/>
            <person name="Spieth J."/>
            <person name="Stage D.E."/>
            <person name="Stark A."/>
            <person name="Stephan W."/>
            <person name="Strausberg R.L."/>
            <person name="Strempel S."/>
            <person name="Sturgill D."/>
            <person name="Sutton G."/>
            <person name="Sutton G.G."/>
            <person name="Tao W."/>
            <person name="Teichmann S."/>
            <person name="Tobari Y.N."/>
            <person name="Tomimura Y."/>
            <person name="Tsolas J.M."/>
            <person name="Valente V.L."/>
            <person name="Venter E."/>
            <person name="Venter J.C."/>
            <person name="Vicario S."/>
            <person name="Vieira F.G."/>
            <person name="Vilella A.J."/>
            <person name="Villasante A."/>
            <person name="Walenz B."/>
            <person name="Wang J."/>
            <person name="Wasserman M."/>
            <person name="Watts T."/>
            <person name="Wilson D."/>
            <person name="Wilson R.K."/>
            <person name="Wing R.A."/>
            <person name="Wolfner M.F."/>
            <person name="Wong A."/>
            <person name="Wong G.K."/>
            <person name="Wu C.I."/>
            <person name="Wu G."/>
            <person name="Yamamoto D."/>
            <person name="Yang H.P."/>
            <person name="Yang S.P."/>
            <person name="Yorke J.A."/>
            <person name="Yoshida K."/>
            <person name="Zdobnov E."/>
            <person name="Zhang P."/>
            <person name="Zhang Y."/>
            <person name="Zimin A.V."/>
            <person name="Baldwin J."/>
            <person name="Abdouelleil A."/>
            <person name="Abdulkadir J."/>
            <person name="Abebe A."/>
            <person name="Abera B."/>
            <person name="Abreu J."/>
            <person name="Acer S.C."/>
            <person name="Aftuck L."/>
            <person name="Alexander A."/>
            <person name="An P."/>
            <person name="Anderson E."/>
            <person name="Anderson S."/>
            <person name="Arachi H."/>
            <person name="Azer M."/>
            <person name="Bachantsang P."/>
            <person name="Barry A."/>
            <person name="Bayul T."/>
            <person name="Berlin A."/>
            <person name="Bessette D."/>
            <person name="Bloom T."/>
            <person name="Blye J."/>
            <person name="Boguslavskiy L."/>
            <person name="Bonnet C."/>
            <person name="Boukhgalter B."/>
            <person name="Bourzgui I."/>
            <person name="Brown A."/>
            <person name="Cahill P."/>
            <person name="Channer S."/>
            <person name="Cheshatsang Y."/>
            <person name="Chuda L."/>
            <person name="Citroen M."/>
            <person name="Collymore A."/>
            <person name="Cooke P."/>
            <person name="Costello M."/>
            <person name="D'Aco K."/>
            <person name="Daza R."/>
            <person name="De Haan G."/>
            <person name="DeGray S."/>
            <person name="DeMaso C."/>
            <person name="Dhargay N."/>
            <person name="Dooley K."/>
            <person name="Dooley E."/>
            <person name="Doricent M."/>
            <person name="Dorje P."/>
            <person name="Dorjee K."/>
            <person name="Dupes A."/>
            <person name="Elong R."/>
            <person name="Falk J."/>
            <person name="Farina A."/>
            <person name="Faro S."/>
            <person name="Ferguson D."/>
            <person name="Fisher S."/>
            <person name="Foley C.D."/>
            <person name="Franke A."/>
            <person name="Friedrich D."/>
            <person name="Gadbois L."/>
            <person name="Gearin G."/>
            <person name="Gearin C.R."/>
            <person name="Giannoukos G."/>
            <person name="Goode T."/>
            <person name="Graham J."/>
            <person name="Grandbois E."/>
            <person name="Grewal S."/>
            <person name="Gyaltsen K."/>
            <person name="Hafez N."/>
            <person name="Hagos B."/>
            <person name="Hall J."/>
            <person name="Henson C."/>
            <person name="Hollinger A."/>
            <person name="Honan T."/>
            <person name="Huard M.D."/>
            <person name="Hughes L."/>
            <person name="Hurhula B."/>
            <person name="Husby M.E."/>
            <person name="Kamat A."/>
            <person name="Kanga B."/>
            <person name="Kashin S."/>
            <person name="Khazanovich D."/>
            <person name="Kisner P."/>
            <person name="Lance K."/>
            <person name="Lara M."/>
            <person name="Lee W."/>
            <person name="Lennon N."/>
            <person name="Letendre F."/>
            <person name="LeVine R."/>
            <person name="Lipovsky A."/>
            <person name="Liu X."/>
            <person name="Liu J."/>
            <person name="Liu S."/>
            <person name="Lokyitsang T."/>
            <person name="Lokyitsang Y."/>
            <person name="Lubonja R."/>
            <person name="Lui A."/>
            <person name="MacDonald P."/>
            <person name="Magnisalis V."/>
            <person name="Maru K."/>
            <person name="Matthews C."/>
            <person name="McCusker W."/>
            <person name="McDonough S."/>
            <person name="Mehta T."/>
            <person name="Meldrim J."/>
            <person name="Meneus L."/>
            <person name="Mihai O."/>
            <person name="Mihalev A."/>
            <person name="Mihova T."/>
            <person name="Mittelman R."/>
            <person name="Mlenga V."/>
            <person name="Montmayeur A."/>
            <person name="Mulrain L."/>
            <person name="Navidi A."/>
            <person name="Naylor J."/>
            <person name="Negash T."/>
            <person name="Nguyen T."/>
            <person name="Nguyen N."/>
            <person name="Nicol R."/>
            <person name="Norbu C."/>
            <person name="Norbu N."/>
            <person name="Novod N."/>
            <person name="O'Neill B."/>
            <person name="Osman S."/>
            <person name="Markiewicz E."/>
            <person name="Oyono O.L."/>
            <person name="Patti C."/>
            <person name="Phunkhang P."/>
            <person name="Pierre F."/>
            <person name="Priest M."/>
            <person name="Raghuraman S."/>
            <person name="Rege F."/>
            <person name="Reyes R."/>
            <person name="Rise C."/>
            <person name="Rogov P."/>
            <person name="Ross K."/>
            <person name="Ryan E."/>
            <person name="Settipalli S."/>
            <person name="Shea T."/>
            <person name="Sherpa N."/>
            <person name="Shi L."/>
            <person name="Shih D."/>
            <person name="Sparrow T."/>
            <person name="Spaulding J."/>
            <person name="Stalker J."/>
            <person name="Stange-Thomann N."/>
            <person name="Stavropoulos S."/>
            <person name="Stone C."/>
            <person name="Strader C."/>
            <person name="Tesfaye S."/>
            <person name="Thomson T."/>
            <person name="Thoulutsang Y."/>
            <person name="Thoulutsang D."/>
            <person name="Topham K."/>
            <person name="Topping I."/>
            <person name="Tsamla T."/>
            <person name="Vassiliev H."/>
            <person name="Vo A."/>
            <person name="Wangchuk T."/>
            <person name="Wangdi T."/>
            <person name="Weiand M."/>
            <person name="Wilkinson J."/>
            <person name="Wilson A."/>
            <person name="Yadav S."/>
            <person name="Young G."/>
            <person name="Yu Q."/>
            <person name="Zembek L."/>
            <person name="Zhong D."/>
            <person name="Zimmer A."/>
            <person name="Zwirko Z."/>
            <person name="Jaffe D.B."/>
            <person name="Alvarez P."/>
            <person name="Brockman W."/>
            <person name="Butler J."/>
            <person name="Chin C."/>
            <person name="Gnerre S."/>
            <person name="Grabherr M."/>
            <person name="Kleber M."/>
            <person name="Mauceli E."/>
            <person name="MacCallum I."/>
        </authorList>
    </citation>
    <scope>NUCLEOTIDE SEQUENCE [LARGE SCALE GENOMIC DNA]</scope>
    <source>
        <strain evidence="15">Tucson 14030-0811.24</strain>
    </source>
</reference>
<dbReference type="STRING" id="7260.B4MRD7"/>
<evidence type="ECO:0000313" key="15">
    <source>
        <dbReference type="Proteomes" id="UP000007798"/>
    </source>
</evidence>
<sequence>MDGKYYGKSKKWHTFGFMVILLLLYGLAIVPAQTTTDFPETTSTELDEDVQVKVIATVYTLSFSLLDENKYIITNVTCQLGTNTPIVANENHVCEGLEPCSQYTALVTFGVIDENLTPPDEKTINAFTAYKQPSANITLLAPTATTIKVTWKATDRACVSSFKLYATYGLTSSDTEQTNEKSTYTFTGRLPCQTYNITINTYNNASLLVYTDVQQVDTDYSEPGDLTLDVNNSTNGDTVISWGDPVSSNCINLYTFKWKLLDCEIKNDKTTTTELPTTETTFGLDEATSTTTTTSDPPIAGPEETPEEDDVCDWTDTSNATTLRQYTLPNLQGCDMYSFEIYMNSNSTVKGSLEFASAEKNASVIYNANQSLNLTGVNWTWSPPREHPKCVASYNVNITGPMQRVNPVQRELNTKETFVNFENLDPCGLYIVEISPVLLNGSSVAVYQNESTINEDRPTSILEPIISPAAYSINISWSIPAYADLCIDGYRLSGWMDDGKEVDALSLTTQITNVTFDSGLLACQAYTIQIIPYTKQNLDGDLKQVMVETRAAIVDASLISFEQTGISSHSLTLNANNVDYNNMCPTIFARFECSSNDAAISFAEKYVEGHSKRVFQAVLTPLSPYKDYNCDVTLYNTAGSVKKSLVAQRTLTYFPDQPTNVQCESASETSLEFRWSAPVNLNGPIKFYQTYLMRHEPDYFVPDANCEAIIEEPLSETKGADSVNFTQLSPGVKYMMQVAVQNEFGLGQYTAPVIGTTNPSVPDAITDLKVTSMGPALDNNSYRANVTFEWTVPCKSNGKIEKFYLDIHGNRPYYDPIPTFTRPVEPDESDPKGRMSYTETQILPEYDYTVEIYVKNVEVERNSTSVSQKWRSPAGIPSAVDGDLLSAMRVTAQEMTHPTSSAIVRLPPEILSSESGTIKYISLLLSQKGCTDDPVLQYNVIDNEWPSAKTYEQVGADGSNSCIEQYQTTPERWEPEVSTVSRGDSSTEEIVYYIGIENCPGNSPDVYCNGPLKADTEYNMVVRLYTDFSYRDAALLEFKTDAAIRVTLILVSVCCCLLVAFVLGLAVLWIRKRIAWHRDSGQGIEDPFGNVIAKNFAIFYDEVAKPEKLAREFKEITVVALELSYSAAELGTHKNRYADIYPYDKNRVILDIDAEGSDYINASFIDGYTRKKEYIATQGPKPESVMDFWRMVLQHSVRIIVQVTQYREGNTVKCHEYFPFNSRGLIATVRSKESFELYDRTELCVVHDKYGLKEKVIHFHFKKWPDHGCPEDPMHLIAFVKKVKSERRPNYSPIVVHCSAGVGRTGTFIGLDLIMQRLKSESKINIFETVKKLRFQRMKMVQTLQQYTFLYACTYELVKHKIPRVAKKQLDRRPLSGTQPPALTIKKVSFPETDVTMGSTGDRRPNGGYVSSVPDPELGMDVPTLRLPPRPGGLRKIDSVDDTDPNSISSFM</sequence>
<dbReference type="InterPro" id="IPR029021">
    <property type="entry name" value="Prot-tyrosine_phosphatase-like"/>
</dbReference>
<dbReference type="SUPFAM" id="SSF52799">
    <property type="entry name" value="(Phosphotyrosine protein) phosphatases II"/>
    <property type="match status" value="1"/>
</dbReference>
<keyword evidence="6 10" id="KW-1133">Transmembrane helix</keyword>
<keyword evidence="15" id="KW-1185">Reference proteome</keyword>
<evidence type="ECO:0000256" key="10">
    <source>
        <dbReference type="SAM" id="Phobius"/>
    </source>
</evidence>
<evidence type="ECO:0000256" key="5">
    <source>
        <dbReference type="ARBA" id="ARBA00022912"/>
    </source>
</evidence>
<evidence type="ECO:0000256" key="9">
    <source>
        <dbReference type="SAM" id="MobiDB-lite"/>
    </source>
</evidence>
<dbReference type="PANTHER" id="PTHR46957">
    <property type="entry name" value="CYTOKINE RECEPTOR"/>
    <property type="match status" value="1"/>
</dbReference>
<dbReference type="PROSITE" id="PS50056">
    <property type="entry name" value="TYR_PHOSPHATASE_2"/>
    <property type="match status" value="1"/>
</dbReference>
<feature type="transmembrane region" description="Helical" evidence="10">
    <location>
        <begin position="12"/>
        <end position="32"/>
    </location>
</feature>
<keyword evidence="8" id="KW-0325">Glycoprotein</keyword>
<evidence type="ECO:0000256" key="6">
    <source>
        <dbReference type="ARBA" id="ARBA00022989"/>
    </source>
</evidence>
<gene>
    <name evidence="14" type="primary">Dwil\GK15811</name>
    <name evidence="14" type="ORF">Dwil_GK15811</name>
</gene>
<accession>B4MRD7</accession>
<organism evidence="14 15">
    <name type="scientific">Drosophila willistoni</name>
    <name type="common">Fruit fly</name>
    <dbReference type="NCBI Taxonomy" id="7260"/>
    <lineage>
        <taxon>Eukaryota</taxon>
        <taxon>Metazoa</taxon>
        <taxon>Ecdysozoa</taxon>
        <taxon>Arthropoda</taxon>
        <taxon>Hexapoda</taxon>
        <taxon>Insecta</taxon>
        <taxon>Pterygota</taxon>
        <taxon>Neoptera</taxon>
        <taxon>Endopterygota</taxon>
        <taxon>Diptera</taxon>
        <taxon>Brachycera</taxon>
        <taxon>Muscomorpha</taxon>
        <taxon>Ephydroidea</taxon>
        <taxon>Drosophilidae</taxon>
        <taxon>Drosophila</taxon>
        <taxon>Sophophora</taxon>
    </lineage>
</organism>
<dbReference type="SMART" id="SM00194">
    <property type="entry name" value="PTPc"/>
    <property type="match status" value="1"/>
</dbReference>
<evidence type="ECO:0000256" key="2">
    <source>
        <dbReference type="ARBA" id="ARBA00022692"/>
    </source>
</evidence>
<dbReference type="SMART" id="SM00060">
    <property type="entry name" value="FN3"/>
    <property type="match status" value="5"/>
</dbReference>
<dbReference type="GO" id="GO:0008045">
    <property type="term" value="P:motor neuron axon guidance"/>
    <property type="evidence" value="ECO:0007669"/>
    <property type="project" value="EnsemblMetazoa"/>
</dbReference>
<dbReference type="Gene3D" id="3.90.190.10">
    <property type="entry name" value="Protein tyrosine phosphatase superfamily"/>
    <property type="match status" value="1"/>
</dbReference>
<evidence type="ECO:0000256" key="1">
    <source>
        <dbReference type="ARBA" id="ARBA00004167"/>
    </source>
</evidence>
<feature type="transmembrane region" description="Helical" evidence="10">
    <location>
        <begin position="1048"/>
        <end position="1070"/>
    </location>
</feature>
<dbReference type="HOGENOM" id="CLU_269830_0_0_1"/>
<dbReference type="PROSITE" id="PS50853">
    <property type="entry name" value="FN3"/>
    <property type="match status" value="2"/>
</dbReference>
<proteinExistence type="predicted"/>
<dbReference type="InterPro" id="IPR000242">
    <property type="entry name" value="PTP_cat"/>
</dbReference>
<dbReference type="KEGG" id="dwi:6640775"/>
<feature type="domain" description="Tyrosine-protein phosphatase" evidence="11">
    <location>
        <begin position="1109"/>
        <end position="1357"/>
    </location>
</feature>
<dbReference type="EC" id="3.1.3.48" evidence="14"/>
<dbReference type="InterPro" id="IPR016130">
    <property type="entry name" value="Tyr_Pase_AS"/>
</dbReference>
<dbReference type="InterPro" id="IPR003595">
    <property type="entry name" value="Tyr_Pase_cat"/>
</dbReference>
<keyword evidence="5" id="KW-0904">Protein phosphatase</keyword>
<dbReference type="Pfam" id="PF00041">
    <property type="entry name" value="fn3"/>
    <property type="match status" value="1"/>
</dbReference>
<evidence type="ECO:0000259" key="11">
    <source>
        <dbReference type="PROSITE" id="PS50055"/>
    </source>
</evidence>
<dbReference type="CDD" id="cd00063">
    <property type="entry name" value="FN3"/>
    <property type="match status" value="1"/>
</dbReference>
<dbReference type="SUPFAM" id="SSF49265">
    <property type="entry name" value="Fibronectin type III"/>
    <property type="match status" value="3"/>
</dbReference>
<dbReference type="SMART" id="SM00404">
    <property type="entry name" value="PTPc_motif"/>
    <property type="match status" value="1"/>
</dbReference>